<comment type="caution">
    <text evidence="1">The sequence shown here is derived from an EMBL/GenBank/DDBJ whole genome shotgun (WGS) entry which is preliminary data.</text>
</comment>
<gene>
    <name evidence="1" type="ORF">Bhyg_07980</name>
</gene>
<dbReference type="AlphaFoldDB" id="A0A9Q0N3U1"/>
<dbReference type="EMBL" id="WJQU01000002">
    <property type="protein sequence ID" value="KAJ6643024.1"/>
    <property type="molecule type" value="Genomic_DNA"/>
</dbReference>
<name>A0A9Q0N3U1_9DIPT</name>
<evidence type="ECO:0000313" key="1">
    <source>
        <dbReference type="EMBL" id="KAJ6643024.1"/>
    </source>
</evidence>
<organism evidence="1 2">
    <name type="scientific">Pseudolycoriella hygida</name>
    <dbReference type="NCBI Taxonomy" id="35572"/>
    <lineage>
        <taxon>Eukaryota</taxon>
        <taxon>Metazoa</taxon>
        <taxon>Ecdysozoa</taxon>
        <taxon>Arthropoda</taxon>
        <taxon>Hexapoda</taxon>
        <taxon>Insecta</taxon>
        <taxon>Pterygota</taxon>
        <taxon>Neoptera</taxon>
        <taxon>Endopterygota</taxon>
        <taxon>Diptera</taxon>
        <taxon>Nematocera</taxon>
        <taxon>Sciaroidea</taxon>
        <taxon>Sciaridae</taxon>
        <taxon>Pseudolycoriella</taxon>
    </lineage>
</organism>
<evidence type="ECO:0000313" key="2">
    <source>
        <dbReference type="Proteomes" id="UP001151699"/>
    </source>
</evidence>
<keyword evidence="2" id="KW-1185">Reference proteome</keyword>
<feature type="non-terminal residue" evidence="1">
    <location>
        <position position="1"/>
    </location>
</feature>
<protein>
    <submittedName>
        <fullName evidence="1">Uncharacterized protein</fullName>
    </submittedName>
</protein>
<accession>A0A9Q0N3U1</accession>
<sequence length="101" mass="11984">NDEQFSSDVFRFYPFTTFHLSETLHHNQFFSYSTQSTDVTRENAQQIFVLPTGIRSHQVILPKFFSLQYSIKRFRLGLVKLPIRLIKSENRKFVAHQKSES</sequence>
<proteinExistence type="predicted"/>
<reference evidence="1" key="1">
    <citation type="submission" date="2022-07" db="EMBL/GenBank/DDBJ databases">
        <authorList>
            <person name="Trinca V."/>
            <person name="Uliana J.V.C."/>
            <person name="Torres T.T."/>
            <person name="Ward R.J."/>
            <person name="Monesi N."/>
        </authorList>
    </citation>
    <scope>NUCLEOTIDE SEQUENCE</scope>
    <source>
        <strain evidence="1">HSMRA1968</strain>
        <tissue evidence="1">Whole embryos</tissue>
    </source>
</reference>
<dbReference type="Proteomes" id="UP001151699">
    <property type="component" value="Chromosome B"/>
</dbReference>